<comment type="caution">
    <text evidence="2">The sequence shown here is derived from an EMBL/GenBank/DDBJ whole genome shotgun (WGS) entry which is preliminary data.</text>
</comment>
<dbReference type="EMBL" id="JAUJFL010000001">
    <property type="protein sequence ID" value="KAK2614387.1"/>
    <property type="molecule type" value="Genomic_DNA"/>
</dbReference>
<feature type="compositionally biased region" description="Low complexity" evidence="1">
    <location>
        <begin position="74"/>
        <end position="87"/>
    </location>
</feature>
<accession>A0AAD9W7Y1</accession>
<dbReference type="AlphaFoldDB" id="A0AAD9W7Y1"/>
<keyword evidence="3" id="KW-1185">Reference proteome</keyword>
<evidence type="ECO:0000313" key="3">
    <source>
        <dbReference type="Proteomes" id="UP001265746"/>
    </source>
</evidence>
<organism evidence="2 3">
    <name type="scientific">Phomopsis amygdali</name>
    <name type="common">Fusicoccum amygdali</name>
    <dbReference type="NCBI Taxonomy" id="1214568"/>
    <lineage>
        <taxon>Eukaryota</taxon>
        <taxon>Fungi</taxon>
        <taxon>Dikarya</taxon>
        <taxon>Ascomycota</taxon>
        <taxon>Pezizomycotina</taxon>
        <taxon>Sordariomycetes</taxon>
        <taxon>Sordariomycetidae</taxon>
        <taxon>Diaporthales</taxon>
        <taxon>Diaporthaceae</taxon>
        <taxon>Diaporthe</taxon>
    </lineage>
</organism>
<name>A0AAD9W7Y1_PHOAM</name>
<evidence type="ECO:0000313" key="2">
    <source>
        <dbReference type="EMBL" id="KAK2614387.1"/>
    </source>
</evidence>
<evidence type="ECO:0000256" key="1">
    <source>
        <dbReference type="SAM" id="MobiDB-lite"/>
    </source>
</evidence>
<proteinExistence type="predicted"/>
<gene>
    <name evidence="2" type="ORF">N8I77_001221</name>
</gene>
<feature type="region of interest" description="Disordered" evidence="1">
    <location>
        <begin position="56"/>
        <end position="87"/>
    </location>
</feature>
<reference evidence="2" key="1">
    <citation type="submission" date="2023-06" db="EMBL/GenBank/DDBJ databases">
        <authorList>
            <person name="Noh H."/>
        </authorList>
    </citation>
    <scope>NUCLEOTIDE SEQUENCE</scope>
    <source>
        <strain evidence="2">DUCC20226</strain>
    </source>
</reference>
<protein>
    <submittedName>
        <fullName evidence="2">Uncharacterized protein</fullName>
    </submittedName>
</protein>
<sequence>MRKPLTRPTKCQSKGNLIGQGAIFTSSFTSGQKESLQPYNHNIPTSATVICPGPSASPPHQAHYFTAPSPPSSPRGGPTPSSTTRSLPTSSYQLLAWAGGSQAFDALHHPRLTMAIQSNCAHSFQVIKSDSTLIVWHCNLCHSGPFYIIFECRYCKLHTSDQREA</sequence>
<dbReference type="Proteomes" id="UP001265746">
    <property type="component" value="Unassembled WGS sequence"/>
</dbReference>